<organism evidence="1 2">
    <name type="scientific">Culex pipiens pipiens</name>
    <name type="common">Northern house mosquito</name>
    <dbReference type="NCBI Taxonomy" id="38569"/>
    <lineage>
        <taxon>Eukaryota</taxon>
        <taxon>Metazoa</taxon>
        <taxon>Ecdysozoa</taxon>
        <taxon>Arthropoda</taxon>
        <taxon>Hexapoda</taxon>
        <taxon>Insecta</taxon>
        <taxon>Pterygota</taxon>
        <taxon>Neoptera</taxon>
        <taxon>Endopterygota</taxon>
        <taxon>Diptera</taxon>
        <taxon>Nematocera</taxon>
        <taxon>Culicoidea</taxon>
        <taxon>Culicidae</taxon>
        <taxon>Culicinae</taxon>
        <taxon>Culicini</taxon>
        <taxon>Culex</taxon>
        <taxon>Culex</taxon>
    </lineage>
</organism>
<protein>
    <submittedName>
        <fullName evidence="1">Uncharacterized protein</fullName>
    </submittedName>
</protein>
<accession>A0ABD1DS22</accession>
<comment type="caution">
    <text evidence="1">The sequence shown here is derived from an EMBL/GenBank/DDBJ whole genome shotgun (WGS) entry which is preliminary data.</text>
</comment>
<dbReference type="AlphaFoldDB" id="A0ABD1DS22"/>
<reference evidence="1 2" key="1">
    <citation type="submission" date="2024-05" db="EMBL/GenBank/DDBJ databases">
        <title>Culex pipiens pipiens assembly and annotation.</title>
        <authorList>
            <person name="Alout H."/>
            <person name="Durand T."/>
        </authorList>
    </citation>
    <scope>NUCLEOTIDE SEQUENCE [LARGE SCALE GENOMIC DNA]</scope>
    <source>
        <strain evidence="1">HA-2024</strain>
        <tissue evidence="1">Whole body</tissue>
    </source>
</reference>
<gene>
    <name evidence="1" type="ORF">pipiens_000974</name>
</gene>
<sequence>MEAHAVACVTINALRTGITETIAQTMKIHTARKFIQRNGSWAIRNMVSNQCDTFLSHGAKNLLNQAIGRQRYRNRPH</sequence>
<dbReference type="EMBL" id="JBEHCU010003366">
    <property type="protein sequence ID" value="KAL1402214.1"/>
    <property type="molecule type" value="Genomic_DNA"/>
</dbReference>
<evidence type="ECO:0000313" key="2">
    <source>
        <dbReference type="Proteomes" id="UP001562425"/>
    </source>
</evidence>
<evidence type="ECO:0000313" key="1">
    <source>
        <dbReference type="EMBL" id="KAL1402214.1"/>
    </source>
</evidence>
<name>A0ABD1DS22_CULPP</name>
<keyword evidence="2" id="KW-1185">Reference proteome</keyword>
<feature type="non-terminal residue" evidence="1">
    <location>
        <position position="77"/>
    </location>
</feature>
<dbReference type="Proteomes" id="UP001562425">
    <property type="component" value="Unassembled WGS sequence"/>
</dbReference>
<proteinExistence type="predicted"/>